<dbReference type="GO" id="GO:0016491">
    <property type="term" value="F:oxidoreductase activity"/>
    <property type="evidence" value="ECO:0007669"/>
    <property type="project" value="UniProtKB-KW"/>
</dbReference>
<name>A0A450V2Q3_9GAMM</name>
<dbReference type="InterPro" id="IPR016208">
    <property type="entry name" value="Ald_Oxase/xanthine_DH-like"/>
</dbReference>
<keyword evidence="3" id="KW-0560">Oxidoreductase</keyword>
<dbReference type="GO" id="GO:0005506">
    <property type="term" value="F:iron ion binding"/>
    <property type="evidence" value="ECO:0007669"/>
    <property type="project" value="InterPro"/>
</dbReference>
<dbReference type="EMBL" id="CAADFG010000153">
    <property type="protein sequence ID" value="VFJ99078.1"/>
    <property type="molecule type" value="Genomic_DNA"/>
</dbReference>
<evidence type="ECO:0000256" key="4">
    <source>
        <dbReference type="ARBA" id="ARBA00053029"/>
    </source>
</evidence>
<comment type="similarity">
    <text evidence="1">Belongs to the xanthine dehydrogenase family.</text>
</comment>
<dbReference type="PANTHER" id="PTHR11908:SF132">
    <property type="entry name" value="ALDEHYDE OXIDASE 1-RELATED"/>
    <property type="match status" value="1"/>
</dbReference>
<dbReference type="Gene3D" id="3.90.1170.50">
    <property type="entry name" value="Aldehyde oxidase/xanthine dehydrogenase, a/b hammerhead"/>
    <property type="match status" value="1"/>
</dbReference>
<dbReference type="InterPro" id="IPR046867">
    <property type="entry name" value="AldOxase/xan_DH_MoCoBD2"/>
</dbReference>
<evidence type="ECO:0000256" key="3">
    <source>
        <dbReference type="ARBA" id="ARBA00023002"/>
    </source>
</evidence>
<evidence type="ECO:0000313" key="7">
    <source>
        <dbReference type="EMBL" id="VFK03932.1"/>
    </source>
</evidence>
<dbReference type="InterPro" id="IPR000674">
    <property type="entry name" value="Ald_Oxase/Xan_DH_a/b"/>
</dbReference>
<dbReference type="Pfam" id="PF02738">
    <property type="entry name" value="MoCoBD_1"/>
    <property type="match status" value="1"/>
</dbReference>
<dbReference type="InterPro" id="IPR037165">
    <property type="entry name" value="AldOxase/xan_DH_Mopterin-bd_sf"/>
</dbReference>
<proteinExistence type="inferred from homology"/>
<evidence type="ECO:0000256" key="1">
    <source>
        <dbReference type="ARBA" id="ARBA00006849"/>
    </source>
</evidence>
<evidence type="ECO:0000313" key="6">
    <source>
        <dbReference type="EMBL" id="VFJ99078.1"/>
    </source>
</evidence>
<sequence length="752" mass="82400">MRNIDAELHARGRTQFVDDLLAPEGTLHAAVFSSPIAHGEITKLDSSAAERMEGIHAVFTAKDIPGENQIGNIIPDEPLLASGKVAYAGQPIAIVVGESAEIARAAARKIAIEFQERPAIFDTRQAHAEGELIVPPRTFALGNVDEAWRECHVVVEGTAETGGQEHLYLETQGAFAWPTESDGLKVVSATQAPKSVQSVIGRVVNLPMHQVEVDVLRLGGGFGGKEEQATPWAAMAALAASRLKRPVKLILLRDEDMRMTGKRHPYSSDFKIGLTREGKILAYQVTYYQNAGAFSDLSPSVLGRTLLHSTNSYFIPNVRATGIGCRTNFPPNTACRSFGSPQAMFVMEAAICKAAEKMGVDPWVIQKKNLLREGDEFLHGMKVENSQARRCWEKAEEEYRWEEIHRSVQDFNLTHSDQKKGLAMMPICFGILFNDAVFLNQAYSLVHVYADGSVSVSTGAVEMGQGVHMKLRQVAAHIFSISPDRIKTESVNTTRVANTSPTSASYSADLNGNATRLACLKILTRLKEFAAQQLDTGQPDNIEIKNGTVYSRGKATEFTWDKLIIDAYLNRINLSAQAHYATPGIEPGKNQKRKRFFAHHVFGAAIMEVTLDCLRGIYQIDSVKVVHDFGQSLNPLIDRGQAEGAIVQGIGWMTTEELNYANNGELISDGLATYKVPDVYAAPREIRISFLKGSDNPLGIFNSKAVGEPPFVYGIGAYFAILQAIRAFCPGSEIKLSAPMTPERVLFSLYEG</sequence>
<evidence type="ECO:0000259" key="5">
    <source>
        <dbReference type="SMART" id="SM01008"/>
    </source>
</evidence>
<dbReference type="SMART" id="SM01008">
    <property type="entry name" value="Ald_Xan_dh_C"/>
    <property type="match status" value="1"/>
</dbReference>
<protein>
    <submittedName>
        <fullName evidence="6">Xanthine dehydrogenase large subunit</fullName>
    </submittedName>
</protein>
<evidence type="ECO:0000256" key="2">
    <source>
        <dbReference type="ARBA" id="ARBA00022505"/>
    </source>
</evidence>
<dbReference type="PANTHER" id="PTHR11908">
    <property type="entry name" value="XANTHINE DEHYDROGENASE"/>
    <property type="match status" value="1"/>
</dbReference>
<dbReference type="InterPro" id="IPR008274">
    <property type="entry name" value="AldOxase/xan_DH_MoCoBD1"/>
</dbReference>
<dbReference type="SUPFAM" id="SSF56003">
    <property type="entry name" value="Molybdenum cofactor-binding domain"/>
    <property type="match status" value="1"/>
</dbReference>
<dbReference type="FunFam" id="3.30.365.10:FF:000001">
    <property type="entry name" value="Xanthine dehydrogenase oxidase"/>
    <property type="match status" value="1"/>
</dbReference>
<reference evidence="6" key="1">
    <citation type="submission" date="2019-02" db="EMBL/GenBank/DDBJ databases">
        <authorList>
            <person name="Gruber-Vodicka R. H."/>
            <person name="Seah K. B. B."/>
        </authorList>
    </citation>
    <scope>NUCLEOTIDE SEQUENCE</scope>
    <source>
        <strain evidence="7">BECK_SA2B12</strain>
        <strain evidence="6">BECK_SA2B15</strain>
    </source>
</reference>
<accession>A0A450V2Q3</accession>
<dbReference type="EMBL" id="CAADFJ010000152">
    <property type="protein sequence ID" value="VFK03932.1"/>
    <property type="molecule type" value="Genomic_DNA"/>
</dbReference>
<dbReference type="Pfam" id="PF20256">
    <property type="entry name" value="MoCoBD_2"/>
    <property type="match status" value="1"/>
</dbReference>
<gene>
    <name evidence="6" type="ORF">BECKH772A_GA0070896_101534</name>
    <name evidence="7" type="ORF">BECKH772C_GA0070978_101524</name>
</gene>
<dbReference type="Gene3D" id="3.30.365.10">
    <property type="entry name" value="Aldehyde oxidase/xanthine dehydrogenase, molybdopterin binding domain"/>
    <property type="match status" value="4"/>
</dbReference>
<comment type="cofactor">
    <cofactor evidence="4">
        <name>Mo-molybdopterin cytosine dinucleotide</name>
        <dbReference type="ChEBI" id="CHEBI:71308"/>
    </cofactor>
</comment>
<dbReference type="AlphaFoldDB" id="A0A450V2Q3"/>
<feature type="domain" description="Aldehyde oxidase/xanthine dehydrogenase a/b hammerhead" evidence="5">
    <location>
        <begin position="11"/>
        <end position="118"/>
    </location>
</feature>
<dbReference type="InterPro" id="IPR036856">
    <property type="entry name" value="Ald_Oxase/Xan_DH_a/b_sf"/>
</dbReference>
<dbReference type="Pfam" id="PF01315">
    <property type="entry name" value="Ald_Xan_dh_C"/>
    <property type="match status" value="1"/>
</dbReference>
<dbReference type="SUPFAM" id="SSF54665">
    <property type="entry name" value="CO dehydrogenase molybdoprotein N-domain-like"/>
    <property type="match status" value="1"/>
</dbReference>
<keyword evidence="2" id="KW-0500">Molybdenum</keyword>
<organism evidence="6">
    <name type="scientific">Candidatus Kentrum eta</name>
    <dbReference type="NCBI Taxonomy" id="2126337"/>
    <lineage>
        <taxon>Bacteria</taxon>
        <taxon>Pseudomonadati</taxon>
        <taxon>Pseudomonadota</taxon>
        <taxon>Gammaproteobacteria</taxon>
        <taxon>Candidatus Kentrum</taxon>
    </lineage>
</organism>